<sequence length="157" mass="16863" precursor="true">MRSHLHAKIFLLLATITLAVSLGCSSEPPDDRPARSKVTGTVTLAGSPVEDARIQFHAANNSQGAIGQTKADGTFTLTTYVAGDGALPGDYVVTISKKEVESGLSEEEKLKMQEMGRPIPSPKTKELMPREYTKSTSSPLKVTVTADGENHFDFDVK</sequence>
<feature type="region of interest" description="Disordered" evidence="1">
    <location>
        <begin position="105"/>
        <end position="139"/>
    </location>
</feature>
<dbReference type="OrthoDB" id="218167at2"/>
<dbReference type="Gene3D" id="2.60.40.1120">
    <property type="entry name" value="Carboxypeptidase-like, regulatory domain"/>
    <property type="match status" value="1"/>
</dbReference>
<protein>
    <recommendedName>
        <fullName evidence="5">Carboxypeptidase regulatory-like domain-containing protein</fullName>
    </recommendedName>
</protein>
<dbReference type="RefSeq" id="WP_144974940.1">
    <property type="nucleotide sequence ID" value="NZ_CP036289.1"/>
</dbReference>
<feature type="compositionally biased region" description="Basic and acidic residues" evidence="1">
    <location>
        <begin position="105"/>
        <end position="114"/>
    </location>
</feature>
<dbReference type="PROSITE" id="PS51257">
    <property type="entry name" value="PROKAR_LIPOPROTEIN"/>
    <property type="match status" value="1"/>
</dbReference>
<evidence type="ECO:0008006" key="5">
    <source>
        <dbReference type="Google" id="ProtNLM"/>
    </source>
</evidence>
<keyword evidence="4" id="KW-1185">Reference proteome</keyword>
<dbReference type="KEGG" id="bvo:Pan97_37170"/>
<reference evidence="4" key="1">
    <citation type="submission" date="2019-02" db="EMBL/GenBank/DDBJ databases">
        <title>Deep-cultivation of Planctomycetes and their phenomic and genomic characterization uncovers novel biology.</title>
        <authorList>
            <person name="Wiegand S."/>
            <person name="Jogler M."/>
            <person name="Boedeker C."/>
            <person name="Pinto D."/>
            <person name="Vollmers J."/>
            <person name="Rivas-Marin E."/>
            <person name="Kohn T."/>
            <person name="Peeters S.H."/>
            <person name="Heuer A."/>
            <person name="Rast P."/>
            <person name="Oberbeckmann S."/>
            <person name="Bunk B."/>
            <person name="Jeske O."/>
            <person name="Meyerdierks A."/>
            <person name="Storesund J.E."/>
            <person name="Kallscheuer N."/>
            <person name="Luecker S."/>
            <person name="Lage O.M."/>
            <person name="Pohl T."/>
            <person name="Merkel B.J."/>
            <person name="Hornburger P."/>
            <person name="Mueller R.-W."/>
            <person name="Bruemmer F."/>
            <person name="Labrenz M."/>
            <person name="Spormann A.M."/>
            <person name="Op den Camp H."/>
            <person name="Overmann J."/>
            <person name="Amann R."/>
            <person name="Jetten M.S.M."/>
            <person name="Mascher T."/>
            <person name="Medema M.H."/>
            <person name="Devos D.P."/>
            <person name="Kaster A.-K."/>
            <person name="Ovreas L."/>
            <person name="Rohde M."/>
            <person name="Galperin M.Y."/>
            <person name="Jogler C."/>
        </authorList>
    </citation>
    <scope>NUCLEOTIDE SEQUENCE [LARGE SCALE GENOMIC DNA]</scope>
    <source>
        <strain evidence="4">Pan97</strain>
    </source>
</reference>
<evidence type="ECO:0000256" key="2">
    <source>
        <dbReference type="SAM" id="SignalP"/>
    </source>
</evidence>
<keyword evidence="2" id="KW-0732">Signal</keyword>
<dbReference type="EMBL" id="CP036289">
    <property type="protein sequence ID" value="QDU76662.1"/>
    <property type="molecule type" value="Genomic_DNA"/>
</dbReference>
<proteinExistence type="predicted"/>
<organism evidence="3 4">
    <name type="scientific">Bremerella volcania</name>
    <dbReference type="NCBI Taxonomy" id="2527984"/>
    <lineage>
        <taxon>Bacteria</taxon>
        <taxon>Pseudomonadati</taxon>
        <taxon>Planctomycetota</taxon>
        <taxon>Planctomycetia</taxon>
        <taxon>Pirellulales</taxon>
        <taxon>Pirellulaceae</taxon>
        <taxon>Bremerella</taxon>
    </lineage>
</organism>
<dbReference type="AlphaFoldDB" id="A0A518CBQ8"/>
<evidence type="ECO:0000256" key="1">
    <source>
        <dbReference type="SAM" id="MobiDB-lite"/>
    </source>
</evidence>
<evidence type="ECO:0000313" key="3">
    <source>
        <dbReference type="EMBL" id="QDU76662.1"/>
    </source>
</evidence>
<dbReference type="Proteomes" id="UP000318626">
    <property type="component" value="Chromosome"/>
</dbReference>
<feature type="chain" id="PRO_5022209469" description="Carboxypeptidase regulatory-like domain-containing protein" evidence="2">
    <location>
        <begin position="20"/>
        <end position="157"/>
    </location>
</feature>
<feature type="signal peptide" evidence="2">
    <location>
        <begin position="1"/>
        <end position="19"/>
    </location>
</feature>
<feature type="compositionally biased region" description="Basic and acidic residues" evidence="1">
    <location>
        <begin position="123"/>
        <end position="133"/>
    </location>
</feature>
<accession>A0A518CBQ8</accession>
<name>A0A518CBQ8_9BACT</name>
<gene>
    <name evidence="3" type="ORF">Pan97_37170</name>
</gene>
<evidence type="ECO:0000313" key="4">
    <source>
        <dbReference type="Proteomes" id="UP000318626"/>
    </source>
</evidence>